<evidence type="ECO:0000256" key="2">
    <source>
        <dbReference type="ARBA" id="ARBA00022723"/>
    </source>
</evidence>
<comment type="caution">
    <text evidence="6">The sequence shown here is derived from an EMBL/GenBank/DDBJ whole genome shotgun (WGS) entry which is preliminary data.</text>
</comment>
<keyword evidence="7" id="KW-1185">Reference proteome</keyword>
<dbReference type="InterPro" id="IPR050178">
    <property type="entry name" value="AspA/AstE_fam"/>
</dbReference>
<evidence type="ECO:0000313" key="7">
    <source>
        <dbReference type="Proteomes" id="UP001476798"/>
    </source>
</evidence>
<dbReference type="PANTHER" id="PTHR15162">
    <property type="entry name" value="ASPARTOACYLASE"/>
    <property type="match status" value="1"/>
</dbReference>
<reference evidence="6 7" key="1">
    <citation type="submission" date="2021-06" db="EMBL/GenBank/DDBJ databases">
        <authorList>
            <person name="Palmer J.M."/>
        </authorList>
    </citation>
    <scope>NUCLEOTIDE SEQUENCE [LARGE SCALE GENOMIC DNA]</scope>
    <source>
        <strain evidence="6 7">GA_2019</strain>
        <tissue evidence="6">Muscle</tissue>
    </source>
</reference>
<keyword evidence="3" id="KW-0378">Hydrolase</keyword>
<evidence type="ECO:0000256" key="4">
    <source>
        <dbReference type="ARBA" id="ARBA00022833"/>
    </source>
</evidence>
<dbReference type="SUPFAM" id="SSF53187">
    <property type="entry name" value="Zn-dependent exopeptidases"/>
    <property type="match status" value="1"/>
</dbReference>
<dbReference type="Gene3D" id="3.40.630.10">
    <property type="entry name" value="Zn peptidases"/>
    <property type="match status" value="1"/>
</dbReference>
<dbReference type="EMBL" id="JAHRIO010060217">
    <property type="protein sequence ID" value="MEQ2177620.1"/>
    <property type="molecule type" value="Genomic_DNA"/>
</dbReference>
<dbReference type="PANTHER" id="PTHR15162:SF9">
    <property type="entry name" value="ASPARTOACYLASE"/>
    <property type="match status" value="1"/>
</dbReference>
<evidence type="ECO:0000259" key="5">
    <source>
        <dbReference type="Pfam" id="PF24827"/>
    </source>
</evidence>
<evidence type="ECO:0000313" key="6">
    <source>
        <dbReference type="EMBL" id="MEQ2177620.1"/>
    </source>
</evidence>
<dbReference type="Pfam" id="PF24827">
    <property type="entry name" value="AstE_AspA_cat"/>
    <property type="match status" value="1"/>
</dbReference>
<comment type="cofactor">
    <cofactor evidence="1">
        <name>Zn(2+)</name>
        <dbReference type="ChEBI" id="CHEBI:29105"/>
    </cofactor>
</comment>
<gene>
    <name evidence="6" type="ORF">GOODEAATRI_005417</name>
</gene>
<organism evidence="6 7">
    <name type="scientific">Goodea atripinnis</name>
    <dbReference type="NCBI Taxonomy" id="208336"/>
    <lineage>
        <taxon>Eukaryota</taxon>
        <taxon>Metazoa</taxon>
        <taxon>Chordata</taxon>
        <taxon>Craniata</taxon>
        <taxon>Vertebrata</taxon>
        <taxon>Euteleostomi</taxon>
        <taxon>Actinopterygii</taxon>
        <taxon>Neopterygii</taxon>
        <taxon>Teleostei</taxon>
        <taxon>Neoteleostei</taxon>
        <taxon>Acanthomorphata</taxon>
        <taxon>Ovalentaria</taxon>
        <taxon>Atherinomorphae</taxon>
        <taxon>Cyprinodontiformes</taxon>
        <taxon>Goodeidae</taxon>
        <taxon>Goodea</taxon>
    </lineage>
</organism>
<keyword evidence="4" id="KW-0862">Zinc</keyword>
<keyword evidence="2" id="KW-0479">Metal-binding</keyword>
<dbReference type="InterPro" id="IPR055438">
    <property type="entry name" value="AstE_AspA_cat"/>
</dbReference>
<protein>
    <recommendedName>
        <fullName evidence="5">Succinylglutamate desuccinylase/Aspartoacylase catalytic domain-containing protein</fullName>
    </recommendedName>
</protein>
<feature type="domain" description="Succinylglutamate desuccinylase/Aspartoacylase catalytic" evidence="5">
    <location>
        <begin position="82"/>
        <end position="143"/>
    </location>
</feature>
<dbReference type="Proteomes" id="UP001476798">
    <property type="component" value="Unassembled WGS sequence"/>
</dbReference>
<name>A0ABV0P1Q3_9TELE</name>
<accession>A0ABV0P1Q3</accession>
<sequence>MIQNRFGCHFLLFRFSEEKEVLRKRSLARAACTSMRRSLLLPMDNSTWCITVTATIPPILLCSNTVRRLVEVNPNNFVTGGDELPYEVLRAQEINRMFGPKGTPEAYDVIFDLHNTTSNMGCTLILESSKDAFNLQMMNYIKVMASWSSFK</sequence>
<proteinExistence type="predicted"/>
<evidence type="ECO:0000256" key="1">
    <source>
        <dbReference type="ARBA" id="ARBA00001947"/>
    </source>
</evidence>
<evidence type="ECO:0000256" key="3">
    <source>
        <dbReference type="ARBA" id="ARBA00022801"/>
    </source>
</evidence>